<feature type="transmembrane region" description="Helical" evidence="7">
    <location>
        <begin position="115"/>
        <end position="138"/>
    </location>
</feature>
<keyword evidence="2" id="KW-0813">Transport</keyword>
<keyword evidence="5 7" id="KW-1133">Transmembrane helix</keyword>
<feature type="transmembrane region" description="Helical" evidence="7">
    <location>
        <begin position="232"/>
        <end position="250"/>
    </location>
</feature>
<feature type="transmembrane region" description="Helical" evidence="7">
    <location>
        <begin position="181"/>
        <end position="203"/>
    </location>
</feature>
<evidence type="ECO:0000256" key="6">
    <source>
        <dbReference type="ARBA" id="ARBA00023136"/>
    </source>
</evidence>
<proteinExistence type="predicted"/>
<comment type="caution">
    <text evidence="9">The sequence shown here is derived from an EMBL/GenBank/DDBJ whole genome shotgun (WGS) entry which is preliminary data.</text>
</comment>
<name>A0A916SKR4_9MICO</name>
<dbReference type="InterPro" id="IPR036259">
    <property type="entry name" value="MFS_trans_sf"/>
</dbReference>
<reference evidence="9" key="1">
    <citation type="journal article" date="2014" name="Int. J. Syst. Evol. Microbiol.">
        <title>Complete genome sequence of Corynebacterium casei LMG S-19264T (=DSM 44701T), isolated from a smear-ripened cheese.</title>
        <authorList>
            <consortium name="US DOE Joint Genome Institute (JGI-PGF)"/>
            <person name="Walter F."/>
            <person name="Albersmeier A."/>
            <person name="Kalinowski J."/>
            <person name="Ruckert C."/>
        </authorList>
    </citation>
    <scope>NUCLEOTIDE SEQUENCE</scope>
    <source>
        <strain evidence="9">CGMCC 1.12813</strain>
    </source>
</reference>
<feature type="transmembrane region" description="Helical" evidence="7">
    <location>
        <begin position="294"/>
        <end position="317"/>
    </location>
</feature>
<organism evidence="9 10">
    <name type="scientific">Conyzicola nivalis</name>
    <dbReference type="NCBI Taxonomy" id="1477021"/>
    <lineage>
        <taxon>Bacteria</taxon>
        <taxon>Bacillati</taxon>
        <taxon>Actinomycetota</taxon>
        <taxon>Actinomycetes</taxon>
        <taxon>Micrococcales</taxon>
        <taxon>Microbacteriaceae</taxon>
        <taxon>Conyzicola</taxon>
    </lineage>
</organism>
<keyword evidence="6 7" id="KW-0472">Membrane</keyword>
<dbReference type="InterPro" id="IPR010290">
    <property type="entry name" value="TM_effector"/>
</dbReference>
<feature type="transmembrane region" description="Helical" evidence="7">
    <location>
        <begin position="55"/>
        <end position="75"/>
    </location>
</feature>
<accession>A0A916SKR4</accession>
<keyword evidence="3" id="KW-1003">Cell membrane</keyword>
<dbReference type="EMBL" id="BMGB01000001">
    <property type="protein sequence ID" value="GGB02251.1"/>
    <property type="molecule type" value="Genomic_DNA"/>
</dbReference>
<feature type="transmembrane region" description="Helical" evidence="7">
    <location>
        <begin position="337"/>
        <end position="357"/>
    </location>
</feature>
<gene>
    <name evidence="9" type="ORF">GCM10010979_16070</name>
</gene>
<evidence type="ECO:0000256" key="3">
    <source>
        <dbReference type="ARBA" id="ARBA00022475"/>
    </source>
</evidence>
<evidence type="ECO:0000259" key="8">
    <source>
        <dbReference type="PROSITE" id="PS50850"/>
    </source>
</evidence>
<reference evidence="9" key="2">
    <citation type="submission" date="2020-09" db="EMBL/GenBank/DDBJ databases">
        <authorList>
            <person name="Sun Q."/>
            <person name="Zhou Y."/>
        </authorList>
    </citation>
    <scope>NUCLEOTIDE SEQUENCE</scope>
    <source>
        <strain evidence="9">CGMCC 1.12813</strain>
    </source>
</reference>
<feature type="transmembrane region" description="Helical" evidence="7">
    <location>
        <begin position="26"/>
        <end position="49"/>
    </location>
</feature>
<evidence type="ECO:0000256" key="7">
    <source>
        <dbReference type="SAM" id="Phobius"/>
    </source>
</evidence>
<evidence type="ECO:0000256" key="2">
    <source>
        <dbReference type="ARBA" id="ARBA00022448"/>
    </source>
</evidence>
<evidence type="ECO:0000256" key="1">
    <source>
        <dbReference type="ARBA" id="ARBA00004429"/>
    </source>
</evidence>
<feature type="transmembrane region" description="Helical" evidence="7">
    <location>
        <begin position="87"/>
        <end position="109"/>
    </location>
</feature>
<feature type="transmembrane region" description="Helical" evidence="7">
    <location>
        <begin position="377"/>
        <end position="397"/>
    </location>
</feature>
<feature type="transmembrane region" description="Helical" evidence="7">
    <location>
        <begin position="256"/>
        <end position="282"/>
    </location>
</feature>
<comment type="subcellular location">
    <subcellularLocation>
        <location evidence="1">Cell inner membrane</location>
        <topology evidence="1">Multi-pass membrane protein</topology>
    </subcellularLocation>
</comment>
<dbReference type="PANTHER" id="PTHR23513:SF9">
    <property type="entry name" value="ENTEROBACTIN EXPORTER ENTS"/>
    <property type="match status" value="1"/>
</dbReference>
<dbReference type="Gene3D" id="1.20.1250.20">
    <property type="entry name" value="MFS general substrate transporter like domains"/>
    <property type="match status" value="1"/>
</dbReference>
<dbReference type="SUPFAM" id="SSF103473">
    <property type="entry name" value="MFS general substrate transporter"/>
    <property type="match status" value="1"/>
</dbReference>
<dbReference type="PANTHER" id="PTHR23513">
    <property type="entry name" value="INTEGRAL MEMBRANE EFFLUX PROTEIN-RELATED"/>
    <property type="match status" value="1"/>
</dbReference>
<dbReference type="RefSeq" id="WP_188510122.1">
    <property type="nucleotide sequence ID" value="NZ_BMGB01000001.1"/>
</dbReference>
<dbReference type="PROSITE" id="PS50850">
    <property type="entry name" value="MFS"/>
    <property type="match status" value="1"/>
</dbReference>
<protein>
    <submittedName>
        <fullName evidence="9">MFS transporter</fullName>
    </submittedName>
</protein>
<evidence type="ECO:0000313" key="10">
    <source>
        <dbReference type="Proteomes" id="UP000606922"/>
    </source>
</evidence>
<evidence type="ECO:0000256" key="5">
    <source>
        <dbReference type="ARBA" id="ARBA00022989"/>
    </source>
</evidence>
<dbReference type="CDD" id="cd06173">
    <property type="entry name" value="MFS_MefA_like"/>
    <property type="match status" value="1"/>
</dbReference>
<evidence type="ECO:0000256" key="4">
    <source>
        <dbReference type="ARBA" id="ARBA00022692"/>
    </source>
</evidence>
<evidence type="ECO:0000313" key="9">
    <source>
        <dbReference type="EMBL" id="GGB02251.1"/>
    </source>
</evidence>
<dbReference type="GO" id="GO:0022857">
    <property type="term" value="F:transmembrane transporter activity"/>
    <property type="evidence" value="ECO:0007669"/>
    <property type="project" value="InterPro"/>
</dbReference>
<dbReference type="Proteomes" id="UP000606922">
    <property type="component" value="Unassembled WGS sequence"/>
</dbReference>
<dbReference type="GO" id="GO:0005886">
    <property type="term" value="C:plasma membrane"/>
    <property type="evidence" value="ECO:0007669"/>
    <property type="project" value="UniProtKB-SubCell"/>
</dbReference>
<dbReference type="Pfam" id="PF05977">
    <property type="entry name" value="MFS_3"/>
    <property type="match status" value="1"/>
</dbReference>
<sequence length="437" mass="44903">MSAPAARRSHFVDLTPFRQSPAFFRLWLGTGIAGVGSQMTVVAVGLHIYDLTGSTGAVALVGVVGLLPMIIAGLYGGVLADTFDRRLVAIIAETVAWVAVLCLAALAWLHIDVLWFYYVLTTVMAVATTIVGATRAAIVPRLVDKELLPAASALGGISLGIAITLGPALAGVLVAGVGIQWTYTVDAVLFLAAFTGVLTLPAIRPEGAGTTRGFAAVAEGIVFLRHAPNIRLGFLIDIIAMTFGMARVLYPAVGALVIGGGAVTVGILFAAGAVGTLLSSLFSGRLGHVRRQGLAIRNAVLAYGGFMLAFGLVLLPLGTQLSGSITDSLETANLPALALAALALAGAGAADNVSAVFRTTMMQSAVPDAVRGRMQGIYTVVVTGGPRIGDAFVGLVVATTLLWLPSVLGGLLILSLVTVLVRLNPSFRAYDALDPKP</sequence>
<feature type="transmembrane region" description="Helical" evidence="7">
    <location>
        <begin position="150"/>
        <end position="175"/>
    </location>
</feature>
<dbReference type="InterPro" id="IPR020846">
    <property type="entry name" value="MFS_dom"/>
</dbReference>
<dbReference type="AlphaFoldDB" id="A0A916SKR4"/>
<keyword evidence="4 7" id="KW-0812">Transmembrane</keyword>
<feature type="domain" description="Major facilitator superfamily (MFS) profile" evidence="8">
    <location>
        <begin position="185"/>
        <end position="437"/>
    </location>
</feature>
<keyword evidence="10" id="KW-1185">Reference proteome</keyword>
<feature type="transmembrane region" description="Helical" evidence="7">
    <location>
        <begin position="403"/>
        <end position="423"/>
    </location>
</feature>